<feature type="compositionally biased region" description="Basic and acidic residues" evidence="1">
    <location>
        <begin position="323"/>
        <end position="337"/>
    </location>
</feature>
<proteinExistence type="predicted"/>
<dbReference type="Pfam" id="PF14247">
    <property type="entry name" value="DUF4344"/>
    <property type="match status" value="1"/>
</dbReference>
<dbReference type="SUPFAM" id="SSF47090">
    <property type="entry name" value="PGBD-like"/>
    <property type="match status" value="1"/>
</dbReference>
<dbReference type="OrthoDB" id="935695at2"/>
<feature type="domain" description="Peptidoglycan binding-like" evidence="2">
    <location>
        <begin position="61"/>
        <end position="108"/>
    </location>
</feature>
<dbReference type="InterPro" id="IPR036365">
    <property type="entry name" value="PGBD-like_sf"/>
</dbReference>
<comment type="caution">
    <text evidence="3">The sequence shown here is derived from an EMBL/GenBank/DDBJ whole genome shotgun (WGS) entry which is preliminary data.</text>
</comment>
<accession>A0A211ZTN3</accession>
<feature type="compositionally biased region" description="Low complexity" evidence="1">
    <location>
        <begin position="284"/>
        <end position="313"/>
    </location>
</feature>
<keyword evidence="4" id="KW-1185">Reference proteome</keyword>
<dbReference type="STRING" id="1122125.GCA_000423185_03582"/>
<sequence>MVGKGSEVSRVGRAAALACALLGVFGVSSGHAQHIVPGQRSSVIASDPATLEQSLNLDEKKLVQEGLAWLGFYKGWFDGAFGNGTRTALSAWQGQNGVATNGELDPDQAVTLAGTALAMRDKTGWQPLSDSRSGIIISYPSKVLTKRSDSEAGGVTLDDPDGGASLMTMRFTDVTDGQINSFYDALSGSGESEITYEFRRNNLFIVTGNRKGGKFYSRFEQRGREIRGYDLIWRADHDADLQALSVLISNSFYPFGYDKPPADPSYPTLMALADARGQQGGSAGASAEPQESSGSQQASSRPPADQPPAARDSSGTDATPPSHQDDQADSSDGKQAEEDGQFAFAYLEPKSPGLKEAYELTRDTDLLRRNPEIAWMNGMFELPRQLRYVGAECGAVNAFYSPKDSAIVLCYELVDSLAQQGMKLAEKADPKSNILGAYIASNIRFILLHETGHALIDMLSLPSTGREEDAVDQMAAMMILLNPGGKETSDQIAEVLRMAAIWFQNNASVGDDASQNMQVFADEHSLSEQRFFNLLCYMYGHDEDTYDWIVREKFLPEARAARCSDESRKMFKAWAALLAPHFTPRYQAIARMLR</sequence>
<dbReference type="InterPro" id="IPR002477">
    <property type="entry name" value="Peptidoglycan-bd-like"/>
</dbReference>
<dbReference type="Pfam" id="PF01471">
    <property type="entry name" value="PG_binding_1"/>
    <property type="match status" value="1"/>
</dbReference>
<gene>
    <name evidence="3" type="ORF">BWR60_04040</name>
</gene>
<dbReference type="Proteomes" id="UP000196655">
    <property type="component" value="Unassembled WGS sequence"/>
</dbReference>
<evidence type="ECO:0000313" key="4">
    <source>
        <dbReference type="Proteomes" id="UP000196655"/>
    </source>
</evidence>
<organism evidence="3 4">
    <name type="scientific">Inquilinus limosus</name>
    <dbReference type="NCBI Taxonomy" id="171674"/>
    <lineage>
        <taxon>Bacteria</taxon>
        <taxon>Pseudomonadati</taxon>
        <taxon>Pseudomonadota</taxon>
        <taxon>Alphaproteobacteria</taxon>
        <taxon>Rhodospirillales</taxon>
        <taxon>Rhodospirillaceae</taxon>
        <taxon>Inquilinus</taxon>
    </lineage>
</organism>
<evidence type="ECO:0000313" key="3">
    <source>
        <dbReference type="EMBL" id="OWJ68589.1"/>
    </source>
</evidence>
<evidence type="ECO:0000256" key="1">
    <source>
        <dbReference type="SAM" id="MobiDB-lite"/>
    </source>
</evidence>
<dbReference type="Gene3D" id="1.10.101.10">
    <property type="entry name" value="PGBD-like superfamily/PGBD"/>
    <property type="match status" value="1"/>
</dbReference>
<feature type="region of interest" description="Disordered" evidence="1">
    <location>
        <begin position="276"/>
        <end position="337"/>
    </location>
</feature>
<dbReference type="AlphaFoldDB" id="A0A211ZTN3"/>
<reference evidence="4" key="1">
    <citation type="submission" date="2017-05" db="EMBL/GenBank/DDBJ databases">
        <authorList>
            <person name="Macchi M."/>
            <person name="Festa S."/>
            <person name="Coppotelli B.M."/>
            <person name="Morelli I.S."/>
        </authorList>
    </citation>
    <scope>NUCLEOTIDE SEQUENCE [LARGE SCALE GENOMIC DNA]</scope>
    <source>
        <strain evidence="4">I</strain>
    </source>
</reference>
<dbReference type="InterPro" id="IPR025644">
    <property type="entry name" value="DUF4344"/>
</dbReference>
<evidence type="ECO:0000259" key="2">
    <source>
        <dbReference type="Pfam" id="PF01471"/>
    </source>
</evidence>
<dbReference type="EMBL" id="NHON01000004">
    <property type="protein sequence ID" value="OWJ68589.1"/>
    <property type="molecule type" value="Genomic_DNA"/>
</dbReference>
<name>A0A211ZTN3_9PROT</name>
<protein>
    <recommendedName>
        <fullName evidence="2">Peptidoglycan binding-like domain-containing protein</fullName>
    </recommendedName>
</protein>
<dbReference type="InterPro" id="IPR036366">
    <property type="entry name" value="PGBDSf"/>
</dbReference>